<dbReference type="SMART" id="SM00320">
    <property type="entry name" value="WD40"/>
    <property type="match status" value="14"/>
</dbReference>
<feature type="compositionally biased region" description="Low complexity" evidence="4">
    <location>
        <begin position="134"/>
        <end position="149"/>
    </location>
</feature>
<dbReference type="SUPFAM" id="SSF52540">
    <property type="entry name" value="P-loop containing nucleoside triphosphate hydrolases"/>
    <property type="match status" value="1"/>
</dbReference>
<feature type="repeat" description="WD" evidence="3">
    <location>
        <begin position="1576"/>
        <end position="1617"/>
    </location>
</feature>
<dbReference type="InterPro" id="IPR027417">
    <property type="entry name" value="P-loop_NTPase"/>
</dbReference>
<evidence type="ECO:0000259" key="6">
    <source>
        <dbReference type="PROSITE" id="PS50837"/>
    </source>
</evidence>
<feature type="region of interest" description="Disordered" evidence="4">
    <location>
        <begin position="1424"/>
        <end position="1488"/>
    </location>
</feature>
<dbReference type="PROSITE" id="PS50294">
    <property type="entry name" value="WD_REPEATS_REGION"/>
    <property type="match status" value="10"/>
</dbReference>
<dbReference type="PROSITE" id="PS50082">
    <property type="entry name" value="WD_REPEATS_2"/>
    <property type="match status" value="12"/>
</dbReference>
<dbReference type="InterPro" id="IPR035892">
    <property type="entry name" value="C2_domain_sf"/>
</dbReference>
<evidence type="ECO:0000256" key="1">
    <source>
        <dbReference type="ARBA" id="ARBA00022574"/>
    </source>
</evidence>
<sequence>MDRLGLLVDITVHRAIQLPDLKTWGGDNRKFYATVIHSNQKKETKAIRSDGTTVEWNQKFASLSVHLPAQISLSIYAKHRIHADLLIGSIDVTLEAATEASFQIITPGHSELAPIIILTIDVNGTGRPTAHMDVSSSSHSSVTKSTESSPELSMQRAPEDDTLVHARNALNSADEAVEGMEVFREWTETVENVQWIMDVMQDVAGIHPYAKAAWVMISAIPQTFLEQFERDHNIETLVKTMRETFDLTQAEDILKTINPNSHQALILKVMLKHILICNEIIQRYAKDTDFYARLLKNITGKISEEIQRLCNTLMKLRRDLLDNTVINMQIAVHMIQKSMTILSNELTNLDFEIKLNDLPYKSGWNSTANKDGCLEGTRADLLEYILEWIKNPESVQGLILFGKAGTGKSSIAFEIASRFCFEEYPGSYFIFTRAQKSTQKDYHLFTTIIRDMSDHYRSFKRALGELIINNTPLRTSDDFNQLFNTLLLEPLEAVGATNDPYLIVIDGLDESADPEKLAAFLSRSLQRLPQNIRVFITSRSEGDIESCFPAVHDSAYEIHHMDDPELVIRLEDDIRLYFRKHLTADIFQRHGEELVKRAEGLFQWAAVACGYLNKRPAGYTEKDCLRGLLGQEESDKLYTYELQSTKLYKLYDEVLSGYFTSNITRPRFRSVMGHILCAFEPLSINTLWALRKFMPGNDSDLESILAVVKFMGSLLSNVTSDDLNLPVVPLHTSFRDFLTDKSNLHPFSLDLGVSHRDLTHACLNLMLDDRHGLKFNICGLESSHKRNAQVSDLQVRVEKFISTQLLYACRFWDDHLKLVDFDENLVRKIEKFFSTKFLFWLEVLSVTNTIPLAVQAMVLLSNWLQLFDESAFATRLKDLANIVSDALTFLRSFANIIATSAPHIYVSALPFAPKSSQIYKMYSACFAPTLYFKLGQLDDWPALEMFITTPSQVNCVDFSPDGEWIVSGLEDGTVCLWNATTGMMEGVPFRGHSGAVLSIAFSSDGQKIVSGSNDSTVRLWNFATGAMEGEPWVGHTSHVSAVVFTPKADYAVSGSFDSTIRLWNVGKGAVEGEPLTDHQYAIFSVAVSKDGDRVVSGSMDLTVRVWDLCVLDGVAELTPLLSLPIPNTALSVAISPDGNQIAAGCCDRAIYLWDSVTELTPATPLRGHRLTVITVNYSPDGKRLVSGSDDQHLFLWDKTSEVVEPNPLIGHTNIIRTAVFSMDGLRIASGGDDRKIGIWNAISAERQLRGDKDKIKCHDGLVNSVAYSPDRSRRLIASGSDDGTVCLWNAETGQLIGAPFRGHTAPIHAIAFSTDGRRIVSGSADQTLRVWSVDEGTMVGSPFTGHTFMIYAVAFSVDGKTIVSGSRDGEVRIWDTETGTMMGNLPYRSALVWSVAFSPDGQKVVSGSHDGAVWFRELGSEEQNGRRLDTSDNYGSRQKGLDTQIDESLESNSIDEENDSEDDDVDNEELDDTSFGSEDISDSDSESEWQCSVSFVTFTEGGDKIMSCSVDGTIRIWNSGTGERDGPSFTLQNSDDWMAPFALSPDGTRLAAASCYDYRIGVWNLATRAMESSYPLFGHTNLVRSLSFSPDGCQLVSCSEDSTIRVWDLNTSTMTSKELVPNTNSYAINDEGWICGEDGQLFIWIPQIHRPTLRRPDATISIIASHQTAIDFSDFLHGENWAASYRRR</sequence>
<dbReference type="EMBL" id="JAFIQS010000010">
    <property type="protein sequence ID" value="KAG5165090.1"/>
    <property type="molecule type" value="Genomic_DNA"/>
</dbReference>
<feature type="region of interest" description="Disordered" evidence="4">
    <location>
        <begin position="129"/>
        <end position="160"/>
    </location>
</feature>
<dbReference type="Pfam" id="PF00400">
    <property type="entry name" value="WD40"/>
    <property type="match status" value="13"/>
</dbReference>
<dbReference type="CDD" id="cd00200">
    <property type="entry name" value="WD40"/>
    <property type="match status" value="2"/>
</dbReference>
<feature type="repeat" description="WD" evidence="3">
    <location>
        <begin position="1300"/>
        <end position="1341"/>
    </location>
</feature>
<feature type="repeat" description="WD" evidence="3">
    <location>
        <begin position="1075"/>
        <end position="1108"/>
    </location>
</feature>
<dbReference type="PROSITE" id="PS00678">
    <property type="entry name" value="WD_REPEATS_1"/>
    <property type="match status" value="7"/>
</dbReference>
<protein>
    <recommendedName>
        <fullName evidence="8">WD40 repeat-like protein</fullName>
    </recommendedName>
</protein>
<keyword evidence="2" id="KW-0677">Repeat</keyword>
<dbReference type="Pfam" id="PF24883">
    <property type="entry name" value="NPHP3_N"/>
    <property type="match status" value="1"/>
</dbReference>
<dbReference type="PRINTS" id="PR00320">
    <property type="entry name" value="GPROTEINBRPT"/>
</dbReference>
<feature type="domain" description="C2" evidence="5">
    <location>
        <begin position="1"/>
        <end position="109"/>
    </location>
</feature>
<dbReference type="Gene3D" id="2.60.40.150">
    <property type="entry name" value="C2 domain"/>
    <property type="match status" value="1"/>
</dbReference>
<feature type="repeat" description="WD" evidence="3">
    <location>
        <begin position="989"/>
        <end position="1030"/>
    </location>
</feature>
<feature type="domain" description="NACHT" evidence="6">
    <location>
        <begin position="396"/>
        <end position="545"/>
    </location>
</feature>
<evidence type="ECO:0000256" key="3">
    <source>
        <dbReference type="PROSITE-ProRule" id="PRU00221"/>
    </source>
</evidence>
<evidence type="ECO:0000313" key="7">
    <source>
        <dbReference type="EMBL" id="KAG5165090.1"/>
    </source>
</evidence>
<dbReference type="InterPro" id="IPR019775">
    <property type="entry name" value="WD40_repeat_CS"/>
</dbReference>
<evidence type="ECO:0008006" key="8">
    <source>
        <dbReference type="Google" id="ProtNLM"/>
    </source>
</evidence>
<dbReference type="PROSITE" id="PS50837">
    <property type="entry name" value="NACHT"/>
    <property type="match status" value="1"/>
</dbReference>
<dbReference type="SUPFAM" id="SSF63829">
    <property type="entry name" value="Calcium-dependent phosphotriesterase"/>
    <property type="match status" value="1"/>
</dbReference>
<dbReference type="InterPro" id="IPR015943">
    <property type="entry name" value="WD40/YVTN_repeat-like_dom_sf"/>
</dbReference>
<evidence type="ECO:0000259" key="5">
    <source>
        <dbReference type="PROSITE" id="PS50004"/>
    </source>
</evidence>
<reference evidence="7" key="1">
    <citation type="submission" date="2021-02" db="EMBL/GenBank/DDBJ databases">
        <title>Psilocybe cubensis genome.</title>
        <authorList>
            <person name="Mckernan K.J."/>
            <person name="Crawford S."/>
            <person name="Trippe A."/>
            <person name="Kane L.T."/>
            <person name="Mclaughlin S."/>
        </authorList>
    </citation>
    <scope>NUCLEOTIDE SEQUENCE [LARGE SCALE GENOMIC DNA]</scope>
    <source>
        <strain evidence="7">MGC-MH-2018</strain>
    </source>
</reference>
<dbReference type="SUPFAM" id="SSF50978">
    <property type="entry name" value="WD40 repeat-like"/>
    <property type="match status" value="2"/>
</dbReference>
<dbReference type="InterPro" id="IPR001680">
    <property type="entry name" value="WD40_rpt"/>
</dbReference>
<dbReference type="InterPro" id="IPR000008">
    <property type="entry name" value="C2_dom"/>
</dbReference>
<evidence type="ECO:0000256" key="2">
    <source>
        <dbReference type="ARBA" id="ARBA00022737"/>
    </source>
</evidence>
<feature type="repeat" description="WD" evidence="3">
    <location>
        <begin position="1131"/>
        <end position="1154"/>
    </location>
</feature>
<accession>A0A8H7XSY2</accession>
<feature type="repeat" description="WD" evidence="3">
    <location>
        <begin position="1165"/>
        <end position="1197"/>
    </location>
</feature>
<feature type="repeat" description="WD" evidence="3">
    <location>
        <begin position="1493"/>
        <end position="1518"/>
    </location>
</feature>
<dbReference type="Pfam" id="PF00168">
    <property type="entry name" value="C2"/>
    <property type="match status" value="1"/>
</dbReference>
<dbReference type="InterPro" id="IPR036322">
    <property type="entry name" value="WD40_repeat_dom_sf"/>
</dbReference>
<comment type="caution">
    <text evidence="7">The sequence shown here is derived from an EMBL/GenBank/DDBJ whole genome shotgun (WGS) entry which is preliminary data.</text>
</comment>
<dbReference type="PANTHER" id="PTHR19848">
    <property type="entry name" value="WD40 REPEAT PROTEIN"/>
    <property type="match status" value="1"/>
</dbReference>
<dbReference type="InterPro" id="IPR020472">
    <property type="entry name" value="WD40_PAC1"/>
</dbReference>
<organism evidence="7">
    <name type="scientific">Psilocybe cubensis</name>
    <name type="common">Psychedelic mushroom</name>
    <name type="synonym">Stropharia cubensis</name>
    <dbReference type="NCBI Taxonomy" id="181762"/>
    <lineage>
        <taxon>Eukaryota</taxon>
        <taxon>Fungi</taxon>
        <taxon>Dikarya</taxon>
        <taxon>Basidiomycota</taxon>
        <taxon>Agaricomycotina</taxon>
        <taxon>Agaricomycetes</taxon>
        <taxon>Agaricomycetidae</taxon>
        <taxon>Agaricales</taxon>
        <taxon>Agaricineae</taxon>
        <taxon>Strophariaceae</taxon>
        <taxon>Psilocybe</taxon>
    </lineage>
</organism>
<dbReference type="CDD" id="cd00030">
    <property type="entry name" value="C2"/>
    <property type="match status" value="1"/>
</dbReference>
<feature type="repeat" description="WD" evidence="3">
    <location>
        <begin position="1255"/>
        <end position="1298"/>
    </location>
</feature>
<name>A0A8H7XSY2_PSICU</name>
<dbReference type="PROSITE" id="PS50004">
    <property type="entry name" value="C2"/>
    <property type="match status" value="1"/>
</dbReference>
<feature type="repeat" description="WD" evidence="3">
    <location>
        <begin position="1343"/>
        <end position="1384"/>
    </location>
</feature>
<feature type="repeat" description="WD" evidence="3">
    <location>
        <begin position="1208"/>
        <end position="1249"/>
    </location>
</feature>
<proteinExistence type="predicted"/>
<feature type="repeat" description="WD" evidence="3">
    <location>
        <begin position="1032"/>
        <end position="1065"/>
    </location>
</feature>
<dbReference type="Gene3D" id="2.130.10.10">
    <property type="entry name" value="YVTN repeat-like/Quinoprotein amine dehydrogenase"/>
    <property type="match status" value="5"/>
</dbReference>
<gene>
    <name evidence="7" type="ORF">JR316_009785</name>
</gene>
<feature type="compositionally biased region" description="Acidic residues" evidence="4">
    <location>
        <begin position="1444"/>
        <end position="1472"/>
    </location>
</feature>
<feature type="repeat" description="WD" evidence="3">
    <location>
        <begin position="946"/>
        <end position="987"/>
    </location>
</feature>
<dbReference type="SUPFAM" id="SSF49562">
    <property type="entry name" value="C2 domain (Calcium/lipid-binding domain, CaLB)"/>
    <property type="match status" value="1"/>
</dbReference>
<dbReference type="OrthoDB" id="163438at2759"/>
<evidence type="ECO:0000256" key="4">
    <source>
        <dbReference type="SAM" id="MobiDB-lite"/>
    </source>
</evidence>
<dbReference type="Gene3D" id="3.40.50.300">
    <property type="entry name" value="P-loop containing nucleotide triphosphate hydrolases"/>
    <property type="match status" value="1"/>
</dbReference>
<dbReference type="InterPro" id="IPR056884">
    <property type="entry name" value="NPHP3-like_N"/>
</dbReference>
<dbReference type="InterPro" id="IPR007111">
    <property type="entry name" value="NACHT_NTPase"/>
</dbReference>
<dbReference type="PANTHER" id="PTHR19848:SF8">
    <property type="entry name" value="F-BOX AND WD REPEAT DOMAIN CONTAINING 7"/>
    <property type="match status" value="1"/>
</dbReference>
<keyword evidence="1 3" id="KW-0853">WD repeat</keyword>